<gene>
    <name evidence="2" type="ORF">HN018_06145</name>
</gene>
<evidence type="ECO:0000256" key="1">
    <source>
        <dbReference type="SAM" id="Phobius"/>
    </source>
</evidence>
<evidence type="ECO:0000313" key="3">
    <source>
        <dbReference type="Proteomes" id="UP000500767"/>
    </source>
</evidence>
<accession>A0A6M8HMZ1</accession>
<organism evidence="2 3">
    <name type="scientific">Lichenicola cladoniae</name>
    <dbReference type="NCBI Taxonomy" id="1484109"/>
    <lineage>
        <taxon>Bacteria</taxon>
        <taxon>Pseudomonadati</taxon>
        <taxon>Pseudomonadota</taxon>
        <taxon>Alphaproteobacteria</taxon>
        <taxon>Acetobacterales</taxon>
        <taxon>Acetobacteraceae</taxon>
        <taxon>Lichenicola</taxon>
    </lineage>
</organism>
<dbReference type="EMBL" id="CP053708">
    <property type="protein sequence ID" value="QKE89680.1"/>
    <property type="molecule type" value="Genomic_DNA"/>
</dbReference>
<evidence type="ECO:0000313" key="2">
    <source>
        <dbReference type="EMBL" id="QKE89680.1"/>
    </source>
</evidence>
<keyword evidence="1" id="KW-0472">Membrane</keyword>
<sequence length="371" mass="39099">MQPLPHHRPTRRLRIVLAAALALGSTLVGLDTLMWFRLEHLLDQRLDRFSTSARTSGWHFGADAGERGGWPLSATLTLIRPALRAADPQALGGLAWSGERATLSLSPLHPHRLTILAGGTQNLSVGRGGDVPIKLRFWGARIALHVPPDAGPREVAHYLLDAEALHVASPGAGPDDIAQLAHATGRLEWQPRTPAPDGLADTAGHDAYVSVSVDLRDVALPARLRASGRVVQRATLRMVLSGQAATGQPTRGNLHLAEASLDWGDSAAAVAGDATLDAEGRTNGTFDLVLTRPDPALRQMGETGLIGPGTSTTLRAVIGLVAAPQQGPRVHLPLTLRDGLLSLGQIPLLQIDPGLRDIGKSSAGTSTMSIH</sequence>
<keyword evidence="3" id="KW-1185">Reference proteome</keyword>
<feature type="transmembrane region" description="Helical" evidence="1">
    <location>
        <begin position="12"/>
        <end position="36"/>
    </location>
</feature>
<keyword evidence="1" id="KW-1133">Transmembrane helix</keyword>
<dbReference type="KEGG" id="lck:HN018_06145"/>
<reference evidence="2 3" key="1">
    <citation type="journal article" date="2014" name="World J. Microbiol. Biotechnol.">
        <title>Biodiversity and physiological characteristics of Antarctic and Arctic lichens-associated bacteria.</title>
        <authorList>
            <person name="Lee Y.M."/>
            <person name="Kim E.H."/>
            <person name="Lee H.K."/>
            <person name="Hong S.G."/>
        </authorList>
    </citation>
    <scope>NUCLEOTIDE SEQUENCE [LARGE SCALE GENOMIC DNA]</scope>
    <source>
        <strain evidence="2 3">PAMC 26569</strain>
    </source>
</reference>
<keyword evidence="1" id="KW-0812">Transmembrane</keyword>
<name>A0A6M8HMZ1_9PROT</name>
<proteinExistence type="predicted"/>
<protein>
    <submittedName>
        <fullName evidence="2">DUF2125 domain-containing protein</fullName>
    </submittedName>
</protein>
<dbReference type="InterPro" id="IPR018666">
    <property type="entry name" value="DUF2125"/>
</dbReference>
<dbReference type="Proteomes" id="UP000500767">
    <property type="component" value="Chromosome"/>
</dbReference>
<dbReference type="AlphaFoldDB" id="A0A6M8HMZ1"/>
<dbReference type="Pfam" id="PF09898">
    <property type="entry name" value="DUF2125"/>
    <property type="match status" value="1"/>
</dbReference>
<dbReference type="RefSeq" id="WP_171834668.1">
    <property type="nucleotide sequence ID" value="NZ_CP053708.1"/>
</dbReference>